<evidence type="ECO:0000256" key="2">
    <source>
        <dbReference type="ARBA" id="ARBA00011057"/>
    </source>
</evidence>
<accession>A0A9P0DQV9</accession>
<evidence type="ECO:0000313" key="10">
    <source>
        <dbReference type="EMBL" id="CAH1183308.1"/>
    </source>
</evidence>
<feature type="compositionally biased region" description="Low complexity" evidence="9">
    <location>
        <begin position="43"/>
        <end position="57"/>
    </location>
</feature>
<evidence type="ECO:0000313" key="11">
    <source>
        <dbReference type="Proteomes" id="UP001153737"/>
    </source>
</evidence>
<evidence type="ECO:0000256" key="6">
    <source>
        <dbReference type="ARBA" id="ARBA00023274"/>
    </source>
</evidence>
<keyword evidence="11" id="KW-1185">Reference proteome</keyword>
<feature type="region of interest" description="Disordered" evidence="9">
    <location>
        <begin position="200"/>
        <end position="220"/>
    </location>
</feature>
<evidence type="ECO:0000256" key="7">
    <source>
        <dbReference type="ARBA" id="ARBA00035133"/>
    </source>
</evidence>
<dbReference type="OrthoDB" id="5989925at2759"/>
<keyword evidence="5" id="KW-0496">Mitochondrion</keyword>
<name>A0A9P0DQV9_PHACE</name>
<reference evidence="10" key="1">
    <citation type="submission" date="2022-01" db="EMBL/GenBank/DDBJ databases">
        <authorList>
            <person name="King R."/>
        </authorList>
    </citation>
    <scope>NUCLEOTIDE SEQUENCE</scope>
</reference>
<comment type="subcellular location">
    <subcellularLocation>
        <location evidence="1">Mitochondrion</location>
    </subcellularLocation>
</comment>
<feature type="region of interest" description="Disordered" evidence="9">
    <location>
        <begin position="105"/>
        <end position="124"/>
    </location>
</feature>
<sequence length="381" mass="43723">MKSLSALRCYKKTENGTLIERFRYSISSKQIFFGNNREKSTKSGGSSSSSDSCSSSDSDNEATRKKTVPQIKSQDTLNKLNNLLMQLVEQDVVAKASELQLAKPTNKRMTKNAQREDPKHETKEKQMVEAAKHVAKELGGNVNETESELLMKLLNTMEPQPATPSLTDIVKGMKIDRTTKNAQQTRADQIRNILQEVHSKHKGEGTNTDRRLRKAPQHRQKQDVAVQRIDLFGSDPLGIFTNKSNLKEVPGNTMWKKLWERDLKLAVTHPPSNHFQQMILWTEQGKLWKFPIDNEQDLEEERTVSFAEHVFLEEHLEPWCPPRGPIRHFMELVCVGLSKNSYLTVQAKKDHIDWFKNYFEDKKQLLQEVGALPTESQKQVE</sequence>
<protein>
    <recommendedName>
        <fullName evidence="7">Small ribosomal subunit protein mS31</fullName>
    </recommendedName>
    <alternativeName>
        <fullName evidence="8">28S ribosomal protein S31, mitochondrial</fullName>
    </alternativeName>
</protein>
<dbReference type="InterPro" id="IPR026299">
    <property type="entry name" value="MRP-S31"/>
</dbReference>
<evidence type="ECO:0000256" key="4">
    <source>
        <dbReference type="ARBA" id="ARBA00022980"/>
    </source>
</evidence>
<proteinExistence type="inferred from homology"/>
<keyword evidence="4" id="KW-0689">Ribosomal protein</keyword>
<evidence type="ECO:0000256" key="9">
    <source>
        <dbReference type="SAM" id="MobiDB-lite"/>
    </source>
</evidence>
<dbReference type="PANTHER" id="PTHR13231:SF3">
    <property type="entry name" value="SMALL RIBOSOMAL SUBUNIT PROTEIN MS31"/>
    <property type="match status" value="1"/>
</dbReference>
<dbReference type="PANTHER" id="PTHR13231">
    <property type="entry name" value="MITOCHONDRIAL RIBOSOMAL PROTEIN S31"/>
    <property type="match status" value="1"/>
</dbReference>
<feature type="compositionally biased region" description="Basic and acidic residues" evidence="9">
    <location>
        <begin position="113"/>
        <end position="124"/>
    </location>
</feature>
<dbReference type="GO" id="GO:0003735">
    <property type="term" value="F:structural constituent of ribosome"/>
    <property type="evidence" value="ECO:0007669"/>
    <property type="project" value="InterPro"/>
</dbReference>
<gene>
    <name evidence="10" type="ORF">PHAECO_LOCUS12512</name>
</gene>
<evidence type="ECO:0000256" key="3">
    <source>
        <dbReference type="ARBA" id="ARBA00022946"/>
    </source>
</evidence>
<dbReference type="AlphaFoldDB" id="A0A9P0DQV9"/>
<feature type="region of interest" description="Disordered" evidence="9">
    <location>
        <begin position="36"/>
        <end position="70"/>
    </location>
</feature>
<comment type="similarity">
    <text evidence="2">Belongs to the mitochondrion-specific ribosomal protein mS31 family.</text>
</comment>
<evidence type="ECO:0000256" key="1">
    <source>
        <dbReference type="ARBA" id="ARBA00004173"/>
    </source>
</evidence>
<dbReference type="Pfam" id="PF15433">
    <property type="entry name" value="MRP-S31"/>
    <property type="match status" value="1"/>
</dbReference>
<dbReference type="GO" id="GO:0005763">
    <property type="term" value="C:mitochondrial small ribosomal subunit"/>
    <property type="evidence" value="ECO:0007669"/>
    <property type="project" value="InterPro"/>
</dbReference>
<keyword evidence="6" id="KW-0687">Ribonucleoprotein</keyword>
<keyword evidence="3" id="KW-0809">Transit peptide</keyword>
<evidence type="ECO:0000256" key="5">
    <source>
        <dbReference type="ARBA" id="ARBA00023128"/>
    </source>
</evidence>
<evidence type="ECO:0000256" key="8">
    <source>
        <dbReference type="ARBA" id="ARBA00035363"/>
    </source>
</evidence>
<dbReference type="EMBL" id="OU896715">
    <property type="protein sequence ID" value="CAH1183308.1"/>
    <property type="molecule type" value="Genomic_DNA"/>
</dbReference>
<reference evidence="10" key="2">
    <citation type="submission" date="2022-10" db="EMBL/GenBank/DDBJ databases">
        <authorList>
            <consortium name="ENA_rothamsted_submissions"/>
            <consortium name="culmorum"/>
            <person name="King R."/>
        </authorList>
    </citation>
    <scope>NUCLEOTIDE SEQUENCE</scope>
</reference>
<organism evidence="10 11">
    <name type="scientific">Phaedon cochleariae</name>
    <name type="common">Mustard beetle</name>
    <dbReference type="NCBI Taxonomy" id="80249"/>
    <lineage>
        <taxon>Eukaryota</taxon>
        <taxon>Metazoa</taxon>
        <taxon>Ecdysozoa</taxon>
        <taxon>Arthropoda</taxon>
        <taxon>Hexapoda</taxon>
        <taxon>Insecta</taxon>
        <taxon>Pterygota</taxon>
        <taxon>Neoptera</taxon>
        <taxon>Endopterygota</taxon>
        <taxon>Coleoptera</taxon>
        <taxon>Polyphaga</taxon>
        <taxon>Cucujiformia</taxon>
        <taxon>Chrysomeloidea</taxon>
        <taxon>Chrysomelidae</taxon>
        <taxon>Chrysomelinae</taxon>
        <taxon>Chrysomelini</taxon>
        <taxon>Phaedon</taxon>
    </lineage>
</organism>
<dbReference type="Proteomes" id="UP001153737">
    <property type="component" value="Chromosome 9"/>
</dbReference>